<keyword evidence="3" id="KW-1185">Reference proteome</keyword>
<evidence type="ECO:0000256" key="1">
    <source>
        <dbReference type="SAM" id="MobiDB-lite"/>
    </source>
</evidence>
<feature type="compositionally biased region" description="Basic and acidic residues" evidence="1">
    <location>
        <begin position="1"/>
        <end position="17"/>
    </location>
</feature>
<dbReference type="AlphaFoldDB" id="A0A345UJ51"/>
<protein>
    <submittedName>
        <fullName evidence="2">Uncharacterized protein</fullName>
    </submittedName>
</protein>
<dbReference type="EMBL" id="CP027806">
    <property type="protein sequence ID" value="AXJ00503.1"/>
    <property type="molecule type" value="Genomic_DNA"/>
</dbReference>
<proteinExistence type="predicted"/>
<feature type="region of interest" description="Disordered" evidence="1">
    <location>
        <begin position="1"/>
        <end position="23"/>
    </location>
</feature>
<name>A0A345UJ51_9BACT</name>
<evidence type="ECO:0000313" key="2">
    <source>
        <dbReference type="EMBL" id="AXJ00503.1"/>
    </source>
</evidence>
<gene>
    <name evidence="2" type="ORF">CYPRO_1240</name>
</gene>
<dbReference type="Proteomes" id="UP000254808">
    <property type="component" value="Chromosome"/>
</dbReference>
<evidence type="ECO:0000313" key="3">
    <source>
        <dbReference type="Proteomes" id="UP000254808"/>
    </source>
</evidence>
<organism evidence="2 3">
    <name type="scientific">Cyclonatronum proteinivorum</name>
    <dbReference type="NCBI Taxonomy" id="1457365"/>
    <lineage>
        <taxon>Bacteria</taxon>
        <taxon>Pseudomonadati</taxon>
        <taxon>Balneolota</taxon>
        <taxon>Balneolia</taxon>
        <taxon>Balneolales</taxon>
        <taxon>Cyclonatronaceae</taxon>
        <taxon>Cyclonatronum</taxon>
    </lineage>
</organism>
<dbReference type="KEGG" id="cprv:CYPRO_1240"/>
<sequence length="38" mass="4338">MSTRSDPDKNHSEEPKEISPIPKGKVREILSELEFLSL</sequence>
<reference evidence="2 3" key="1">
    <citation type="submission" date="2018-03" db="EMBL/GenBank/DDBJ databases">
        <title>Phenotypic and genomic properties of Cyclonatronum proteinivorum gen. nov., sp. nov., a haloalkaliphilic bacteroidete from soda lakes possessing Na+-translocating rhodopsin.</title>
        <authorList>
            <person name="Toshchakov S.V."/>
            <person name="Korzhenkov A."/>
            <person name="Samarov N.I."/>
            <person name="Kublanov I.V."/>
            <person name="Muntyan M.S."/>
            <person name="Sorokin D.Y."/>
        </authorList>
    </citation>
    <scope>NUCLEOTIDE SEQUENCE [LARGE SCALE GENOMIC DNA]</scope>
    <source>
        <strain evidence="2 3">Omega</strain>
    </source>
</reference>
<accession>A0A345UJ51</accession>